<dbReference type="EMBL" id="MLJJ01000012">
    <property type="protein sequence ID" value="ORN00048.1"/>
    <property type="molecule type" value="Genomic_DNA"/>
</dbReference>
<protein>
    <submittedName>
        <fullName evidence="1">Uncharacterized protein</fullName>
    </submittedName>
</protein>
<organism evidence="1 2">
    <name type="scientific">Pantoea septica</name>
    <dbReference type="NCBI Taxonomy" id="472695"/>
    <lineage>
        <taxon>Bacteria</taxon>
        <taxon>Pseudomonadati</taxon>
        <taxon>Pseudomonadota</taxon>
        <taxon>Gammaproteobacteria</taxon>
        <taxon>Enterobacterales</taxon>
        <taxon>Erwiniaceae</taxon>
        <taxon>Pantoea</taxon>
    </lineage>
</organism>
<evidence type="ECO:0000313" key="1">
    <source>
        <dbReference type="EMBL" id="ORN00048.1"/>
    </source>
</evidence>
<reference evidence="1 2" key="1">
    <citation type="journal article" date="2017" name="Antonie Van Leeuwenhoek">
        <title>Phylogenomic resolution of the bacterial genus Pantoea and its relationship with Erwinia and Tatumella.</title>
        <authorList>
            <person name="Palmer M."/>
            <person name="Steenkamp E.T."/>
            <person name="Coetzee M.P."/>
            <person name="Chan W.Y."/>
            <person name="van Zyl E."/>
            <person name="De Maayer P."/>
            <person name="Coutinho T.A."/>
            <person name="Blom J."/>
            <person name="Smits T.H."/>
            <person name="Duffy B."/>
            <person name="Venter S.N."/>
        </authorList>
    </citation>
    <scope>NUCLEOTIDE SEQUENCE [LARGE SCALE GENOMIC DNA]</scope>
    <source>
        <strain evidence="1 2">LMG 5345</strain>
    </source>
</reference>
<sequence length="79" mass="9643">MPREYEIKIAFSNAVAMDVKGRQIVTTIDFRVTLERYNHIWTQDQCNRWLKRYQPFFLEQVTERGENRIWALRNMGYVT</sequence>
<gene>
    <name evidence="1" type="ORF">HA46_08410</name>
</gene>
<proteinExistence type="predicted"/>
<evidence type="ECO:0000313" key="2">
    <source>
        <dbReference type="Proteomes" id="UP000193785"/>
    </source>
</evidence>
<dbReference type="Proteomes" id="UP000193785">
    <property type="component" value="Unassembled WGS sequence"/>
</dbReference>
<comment type="caution">
    <text evidence="1">The sequence shown here is derived from an EMBL/GenBank/DDBJ whole genome shotgun (WGS) entry which is preliminary data.</text>
</comment>
<accession>A0ABX3USW4</accession>
<name>A0ABX3USW4_9GAMM</name>
<dbReference type="RefSeq" id="WP_084883684.1">
    <property type="nucleotide sequence ID" value="NZ_MLJJ01000012.1"/>
</dbReference>
<keyword evidence="2" id="KW-1185">Reference proteome</keyword>